<dbReference type="GO" id="GO:0046872">
    <property type="term" value="F:metal ion binding"/>
    <property type="evidence" value="ECO:0007669"/>
    <property type="project" value="UniProtKB-KW"/>
</dbReference>
<evidence type="ECO:0000256" key="10">
    <source>
        <dbReference type="ARBA" id="ARBA00022918"/>
    </source>
</evidence>
<evidence type="ECO:0000313" key="18">
    <source>
        <dbReference type="EMBL" id="TVY41215.1"/>
    </source>
</evidence>
<reference evidence="18 19" key="1">
    <citation type="submission" date="2018-05" db="EMBL/GenBank/DDBJ databases">
        <title>Whole genome sequencing for identification of molecular markers to develop diagnostic detection tools for the regulated plant pathogen Lachnellula willkommii.</title>
        <authorList>
            <person name="Giroux E."/>
            <person name="Bilodeau G."/>
        </authorList>
    </citation>
    <scope>NUCLEOTIDE SEQUENCE [LARGE SCALE GENOMIC DNA]</scope>
    <source>
        <strain evidence="18 19">CBS 625.97</strain>
    </source>
</reference>
<dbReference type="SUPFAM" id="SSF53098">
    <property type="entry name" value="Ribonuclease H-like"/>
    <property type="match status" value="1"/>
</dbReference>
<keyword evidence="6" id="KW-0378">Hydrolase</keyword>
<keyword evidence="5" id="KW-0255">Endonuclease</keyword>
<evidence type="ECO:0000256" key="5">
    <source>
        <dbReference type="ARBA" id="ARBA00022759"/>
    </source>
</evidence>
<organism evidence="18 19">
    <name type="scientific">Lachnellula cervina</name>
    <dbReference type="NCBI Taxonomy" id="1316786"/>
    <lineage>
        <taxon>Eukaryota</taxon>
        <taxon>Fungi</taxon>
        <taxon>Dikarya</taxon>
        <taxon>Ascomycota</taxon>
        <taxon>Pezizomycotina</taxon>
        <taxon>Leotiomycetes</taxon>
        <taxon>Helotiales</taxon>
        <taxon>Lachnaceae</taxon>
        <taxon>Lachnellula</taxon>
    </lineage>
</organism>
<keyword evidence="19" id="KW-1185">Reference proteome</keyword>
<dbReference type="InterPro" id="IPR057670">
    <property type="entry name" value="SH3_retrovirus"/>
</dbReference>
<dbReference type="GO" id="GO:0006310">
    <property type="term" value="P:DNA recombination"/>
    <property type="evidence" value="ECO:0007669"/>
    <property type="project" value="UniProtKB-KW"/>
</dbReference>
<keyword evidence="1" id="KW-0815">Transposition</keyword>
<dbReference type="GO" id="GO:0005634">
    <property type="term" value="C:nucleus"/>
    <property type="evidence" value="ECO:0007669"/>
    <property type="project" value="UniProtKB-ARBA"/>
</dbReference>
<protein>
    <submittedName>
        <fullName evidence="18">Retrovirus-related Pol polyprotein from transposon TNT 1-94</fullName>
    </submittedName>
</protein>
<evidence type="ECO:0000259" key="17">
    <source>
        <dbReference type="PROSITE" id="PS50994"/>
    </source>
</evidence>
<keyword evidence="7" id="KW-0460">Magnesium</keyword>
<dbReference type="InterPro" id="IPR001584">
    <property type="entry name" value="Integrase_cat-core"/>
</dbReference>
<dbReference type="InterPro" id="IPR036397">
    <property type="entry name" value="RNaseH_sf"/>
</dbReference>
<proteinExistence type="predicted"/>
<dbReference type="OrthoDB" id="3432594at2759"/>
<dbReference type="PROSITE" id="PS50994">
    <property type="entry name" value="INTEGRASE"/>
    <property type="match status" value="1"/>
</dbReference>
<evidence type="ECO:0000256" key="9">
    <source>
        <dbReference type="ARBA" id="ARBA00022908"/>
    </source>
</evidence>
<keyword evidence="11" id="KW-0808">Transferase</keyword>
<evidence type="ECO:0000256" key="3">
    <source>
        <dbReference type="ARBA" id="ARBA00022722"/>
    </source>
</evidence>
<dbReference type="InterPro" id="IPR039537">
    <property type="entry name" value="Retrotran_Ty1/copia-like"/>
</dbReference>
<evidence type="ECO:0000256" key="13">
    <source>
        <dbReference type="ARBA" id="ARBA00023172"/>
    </source>
</evidence>
<comment type="catalytic activity">
    <reaction evidence="14">
        <text>DNA(n) + a 2'-deoxyribonucleoside 5'-triphosphate = DNA(n+1) + diphosphate</text>
        <dbReference type="Rhea" id="RHEA:22508"/>
        <dbReference type="Rhea" id="RHEA-COMP:17339"/>
        <dbReference type="Rhea" id="RHEA-COMP:17340"/>
        <dbReference type="ChEBI" id="CHEBI:33019"/>
        <dbReference type="ChEBI" id="CHEBI:61560"/>
        <dbReference type="ChEBI" id="CHEBI:173112"/>
        <dbReference type="EC" id="2.7.7.49"/>
    </reaction>
</comment>
<keyword evidence="13" id="KW-0233">DNA recombination</keyword>
<keyword evidence="2" id="KW-0548">Nucleotidyltransferase</keyword>
<keyword evidence="8" id="KW-0694">RNA-binding</keyword>
<evidence type="ECO:0000256" key="16">
    <source>
        <dbReference type="SAM" id="MobiDB-lite"/>
    </source>
</evidence>
<evidence type="ECO:0000256" key="12">
    <source>
        <dbReference type="ARBA" id="ARBA00023125"/>
    </source>
</evidence>
<keyword evidence="11" id="KW-0239">DNA-directed DNA polymerase</keyword>
<dbReference type="GO" id="GO:0003964">
    <property type="term" value="F:RNA-directed DNA polymerase activity"/>
    <property type="evidence" value="ECO:0007669"/>
    <property type="project" value="UniProtKB-KW"/>
</dbReference>
<keyword evidence="4" id="KW-0479">Metal-binding</keyword>
<gene>
    <name evidence="18" type="primary">POLX_10</name>
    <name evidence="18" type="ORF">LCER1_G009012</name>
</gene>
<evidence type="ECO:0000256" key="2">
    <source>
        <dbReference type="ARBA" id="ARBA00022695"/>
    </source>
</evidence>
<dbReference type="GO" id="GO:0016787">
    <property type="term" value="F:hydrolase activity"/>
    <property type="evidence" value="ECO:0007669"/>
    <property type="project" value="UniProtKB-KW"/>
</dbReference>
<dbReference type="GO" id="GO:0003887">
    <property type="term" value="F:DNA-directed DNA polymerase activity"/>
    <property type="evidence" value="ECO:0007669"/>
    <property type="project" value="UniProtKB-KW"/>
</dbReference>
<evidence type="ECO:0000256" key="14">
    <source>
        <dbReference type="ARBA" id="ARBA00048173"/>
    </source>
</evidence>
<dbReference type="Gene3D" id="3.30.420.10">
    <property type="entry name" value="Ribonuclease H-like superfamily/Ribonuclease H"/>
    <property type="match status" value="1"/>
</dbReference>
<name>A0A7D8YG11_9HELO</name>
<evidence type="ECO:0000256" key="7">
    <source>
        <dbReference type="ARBA" id="ARBA00022842"/>
    </source>
</evidence>
<dbReference type="GO" id="GO:0015074">
    <property type="term" value="P:DNA integration"/>
    <property type="evidence" value="ECO:0007669"/>
    <property type="project" value="UniProtKB-KW"/>
</dbReference>
<feature type="compositionally biased region" description="Low complexity" evidence="16">
    <location>
        <begin position="352"/>
        <end position="368"/>
    </location>
</feature>
<keyword evidence="12" id="KW-0238">DNA-binding</keyword>
<feature type="non-terminal residue" evidence="18">
    <location>
        <position position="516"/>
    </location>
</feature>
<accession>A0A7D8YG11</accession>
<keyword evidence="10" id="KW-0695">RNA-directed DNA polymerase</keyword>
<evidence type="ECO:0000256" key="1">
    <source>
        <dbReference type="ARBA" id="ARBA00022578"/>
    </source>
</evidence>
<comment type="catalytic activity">
    <reaction evidence="15">
        <text>DNA(n) + a 2'-deoxyribonucleoside 5'-triphosphate = DNA(n+1) + diphosphate</text>
        <dbReference type="Rhea" id="RHEA:22508"/>
        <dbReference type="Rhea" id="RHEA-COMP:17339"/>
        <dbReference type="Rhea" id="RHEA-COMP:17340"/>
        <dbReference type="ChEBI" id="CHEBI:33019"/>
        <dbReference type="ChEBI" id="CHEBI:61560"/>
        <dbReference type="ChEBI" id="CHEBI:173112"/>
        <dbReference type="EC" id="2.7.7.7"/>
    </reaction>
</comment>
<evidence type="ECO:0000256" key="11">
    <source>
        <dbReference type="ARBA" id="ARBA00022932"/>
    </source>
</evidence>
<dbReference type="EMBL" id="QGMG01002001">
    <property type="protein sequence ID" value="TVY41215.1"/>
    <property type="molecule type" value="Genomic_DNA"/>
</dbReference>
<evidence type="ECO:0000256" key="6">
    <source>
        <dbReference type="ARBA" id="ARBA00022801"/>
    </source>
</evidence>
<comment type="caution">
    <text evidence="18">The sequence shown here is derived from an EMBL/GenBank/DDBJ whole genome shotgun (WGS) entry which is preliminary data.</text>
</comment>
<dbReference type="PANTHER" id="PTHR42648">
    <property type="entry name" value="TRANSPOSASE, PUTATIVE-RELATED"/>
    <property type="match status" value="1"/>
</dbReference>
<dbReference type="GO" id="GO:0003723">
    <property type="term" value="F:RNA binding"/>
    <property type="evidence" value="ECO:0007669"/>
    <property type="project" value="UniProtKB-KW"/>
</dbReference>
<evidence type="ECO:0000313" key="19">
    <source>
        <dbReference type="Proteomes" id="UP000481288"/>
    </source>
</evidence>
<evidence type="ECO:0000256" key="15">
    <source>
        <dbReference type="ARBA" id="ARBA00049244"/>
    </source>
</evidence>
<dbReference type="InterPro" id="IPR012337">
    <property type="entry name" value="RNaseH-like_sf"/>
</dbReference>
<dbReference type="GO" id="GO:0003677">
    <property type="term" value="F:DNA binding"/>
    <property type="evidence" value="ECO:0007669"/>
    <property type="project" value="UniProtKB-KW"/>
</dbReference>
<evidence type="ECO:0000256" key="8">
    <source>
        <dbReference type="ARBA" id="ARBA00022884"/>
    </source>
</evidence>
<dbReference type="Proteomes" id="UP000481288">
    <property type="component" value="Unassembled WGS sequence"/>
</dbReference>
<evidence type="ECO:0000256" key="4">
    <source>
        <dbReference type="ARBA" id="ARBA00022723"/>
    </source>
</evidence>
<keyword evidence="3" id="KW-0540">Nuclease</keyword>
<feature type="domain" description="Integrase catalytic" evidence="17">
    <location>
        <begin position="79"/>
        <end position="246"/>
    </location>
</feature>
<dbReference type="PANTHER" id="PTHR42648:SF11">
    <property type="entry name" value="TRANSPOSON TY4-P GAG-POL POLYPROTEIN"/>
    <property type="match status" value="1"/>
</dbReference>
<dbReference type="AlphaFoldDB" id="A0A7D8YG11"/>
<dbReference type="GO" id="GO:0004519">
    <property type="term" value="F:endonuclease activity"/>
    <property type="evidence" value="ECO:0007669"/>
    <property type="project" value="UniProtKB-KW"/>
</dbReference>
<dbReference type="Pfam" id="PF25597">
    <property type="entry name" value="SH3_retrovirus"/>
    <property type="match status" value="1"/>
</dbReference>
<feature type="region of interest" description="Disordered" evidence="16">
    <location>
        <begin position="342"/>
        <end position="383"/>
    </location>
</feature>
<sequence>MLVDFNELEPIVYYTKPENNKLDLYHKRLNHLNKDILLKTIDNTSGLSLGNNEASNNSISDCEPCFIGKFHNIGSKTPMSTAPILSVYNIDIAGPIKPLGLKGEKYFMTITDRGSRGAWVFPIKYKGDAYSILVKFFNIIKTQFPKAQIKALKLDNTKEFKSSKWTVFYDANRTICEYTSPYSAPQNGIAEILNKYIIERLIAICKAKNIPLFLWPYLVQAIIHIKNRTYNSIINKTPFEALTDKKPFIGYIKILGSLVYTLVPKETRKYGKLSEKGNKGILIGFESANNFLVYLPIENKVISTKNLIIKEDLVYTDEYNKSDDNNYLELLELSYLDDNTDLGGAKTSDLPSNNSSSNNDYNNSSSNSDDQEDHDIPMHDNLSNYDELSLDHYQNPDSNNKRKVNSTLASYAYITSKIEDNSPKENSSDKVIIYKNQNTINSIYEPKSYNEAKNSEYKDFWSKAEAKEIRTLESNNAWELAYKLKDFSDHYEFKARFVAKGFEQLYGIDYIDTFAA</sequence>
<keyword evidence="9" id="KW-0229">DNA integration</keyword>
<dbReference type="GO" id="GO:0032196">
    <property type="term" value="P:transposition"/>
    <property type="evidence" value="ECO:0007669"/>
    <property type="project" value="UniProtKB-KW"/>
</dbReference>